<dbReference type="EMBL" id="FLUL01000001">
    <property type="protein sequence ID" value="SBV99751.1"/>
    <property type="molecule type" value="Genomic_DNA"/>
</dbReference>
<dbReference type="AlphaFoldDB" id="A0A212JK04"/>
<protein>
    <recommendedName>
        <fullName evidence="2">PD-(D/E)XK nuclease superfamily protein</fullName>
    </recommendedName>
</protein>
<accession>A0A212JK04</accession>
<sequence length="401" mass="47741">MENTSDFLDKLLKINKEHKEKGGGDEINIFDVLFHGYEEVTLHSRFISYLLSHNPEFLRLFVRNILEIGENDFDLNNCEVYPNDKEKVEKWEIDLLIINKQKRQAILIENKLNAIDSIHENGNPCKENNYKSYRGQLERYYYTITAGLYKKNNRYLEIEDKSFICDKDKTYVYYLTLHKDPSTDTIGELKHFFDPTKHKINYYKIQDWLESCTHKEKPFFSKIIQQYLNLIKRITTDNKRVLAITDLIAENENYWQIAFNNIDSFKDVYRDIKWHTIHRFFTELTHELKIKIKAEIKSIPNENSIAKVTHANKKEELKIEFTHNGIPLQIVNDDKGFTLTSGIRDKICWGYFSDNIKNIKFQDFSNEETFYIINNENRKSIIGQMIKEIDDDKIRYMGTCS</sequence>
<evidence type="ECO:0000313" key="1">
    <source>
        <dbReference type="EMBL" id="SBV99751.1"/>
    </source>
</evidence>
<reference evidence="1" key="1">
    <citation type="submission" date="2016-04" db="EMBL/GenBank/DDBJ databases">
        <authorList>
            <person name="Evans L.H."/>
            <person name="Alamgir A."/>
            <person name="Owens N."/>
            <person name="Weber N.D."/>
            <person name="Virtaneva K."/>
            <person name="Barbian K."/>
            <person name="Babar A."/>
            <person name="Rosenke K."/>
        </authorList>
    </citation>
    <scope>NUCLEOTIDE SEQUENCE</scope>
    <source>
        <strain evidence="1">86-2</strain>
    </source>
</reference>
<proteinExistence type="predicted"/>
<gene>
    <name evidence="1" type="ORF">KL86DYS2_11728</name>
</gene>
<evidence type="ECO:0008006" key="2">
    <source>
        <dbReference type="Google" id="ProtNLM"/>
    </source>
</evidence>
<name>A0A212JK04_9BACT</name>
<dbReference type="Pfam" id="PF14281">
    <property type="entry name" value="PDDEXK_4"/>
    <property type="match status" value="1"/>
</dbReference>
<dbReference type="InterPro" id="IPR029470">
    <property type="entry name" value="PDDEXK_4"/>
</dbReference>
<dbReference type="RefSeq" id="WP_296949151.1">
    <property type="nucleotide sequence ID" value="NZ_LT599021.1"/>
</dbReference>
<organism evidence="1">
    <name type="scientific">uncultured Dysgonomonas sp</name>
    <dbReference type="NCBI Taxonomy" id="206096"/>
    <lineage>
        <taxon>Bacteria</taxon>
        <taxon>Pseudomonadati</taxon>
        <taxon>Bacteroidota</taxon>
        <taxon>Bacteroidia</taxon>
        <taxon>Bacteroidales</taxon>
        <taxon>Dysgonomonadaceae</taxon>
        <taxon>Dysgonomonas</taxon>
        <taxon>environmental samples</taxon>
    </lineage>
</organism>